<evidence type="ECO:0000313" key="2">
    <source>
        <dbReference type="Proteomes" id="UP000670527"/>
    </source>
</evidence>
<evidence type="ECO:0000313" key="1">
    <source>
        <dbReference type="EMBL" id="MBO3270138.1"/>
    </source>
</evidence>
<protein>
    <submittedName>
        <fullName evidence="1">T9SS type A sorting domain-containing protein</fullName>
    </submittedName>
</protein>
<dbReference type="Gene3D" id="2.60.40.10">
    <property type="entry name" value="Immunoglobulins"/>
    <property type="match status" value="1"/>
</dbReference>
<dbReference type="RefSeq" id="WP_208306744.1">
    <property type="nucleotide sequence ID" value="NZ_JAGETX010000002.1"/>
</dbReference>
<accession>A0ABS3T902</accession>
<dbReference type="EMBL" id="JAGETX010000002">
    <property type="protein sequence ID" value="MBO3270138.1"/>
    <property type="molecule type" value="Genomic_DNA"/>
</dbReference>
<name>A0ABS3T902_9BACT</name>
<comment type="caution">
    <text evidence="1">The sequence shown here is derived from an EMBL/GenBank/DDBJ whole genome shotgun (WGS) entry which is preliminary data.</text>
</comment>
<reference evidence="1 2" key="1">
    <citation type="submission" date="2021-03" db="EMBL/GenBank/DDBJ databases">
        <authorList>
            <person name="Kim M.K."/>
        </authorList>
    </citation>
    <scope>NUCLEOTIDE SEQUENCE [LARGE SCALE GENOMIC DNA]</scope>
    <source>
        <strain evidence="1 2">BT507</strain>
    </source>
</reference>
<keyword evidence="2" id="KW-1185">Reference proteome</keyword>
<organism evidence="1 2">
    <name type="scientific">Hymenobacter defluvii</name>
    <dbReference type="NCBI Taxonomy" id="2054411"/>
    <lineage>
        <taxon>Bacteria</taxon>
        <taxon>Pseudomonadati</taxon>
        <taxon>Bacteroidota</taxon>
        <taxon>Cytophagia</taxon>
        <taxon>Cytophagales</taxon>
        <taxon>Hymenobacteraceae</taxon>
        <taxon>Hymenobacter</taxon>
    </lineage>
</organism>
<gene>
    <name evidence="1" type="ORF">J4D97_05700</name>
</gene>
<dbReference type="InterPro" id="IPR013783">
    <property type="entry name" value="Ig-like_fold"/>
</dbReference>
<proteinExistence type="predicted"/>
<dbReference type="Proteomes" id="UP000670527">
    <property type="component" value="Unassembled WGS sequence"/>
</dbReference>
<sequence>MAETIKKGNRAGVVLGGDNSLVNVSALNSVYVQTYLNETPVQRIPIAELVGVESSLTSSLRNNLPLFSNRPTRAGFIASGDFNKIELVAGGVVNLSYGIRFYYAFGFDDQNSTIQYKGALSNNLSSVDGQEYSAKPRGADGLVCVNVNANIDNPQNAANASLTDFATFRNLLNVSVLNCPATLRVKLRSAVGPTGYRAGFVIGNGGLLDLNLLQNVRLSTYLNDALQESASGANLLRVNVLPDNRYFLSFQTTKPFNQVQISLNGAVNVLDNLNVYYGFGIEEAAFSDPDPVFSDFEDPTDKFQVATLTPNASGLVTVSACASVIGSSCAGFQDPSFAAKRNLTTTYAQIKGSLVNLNVNQGLALAVKLNGANKVASGKAGKAGNRTGFVFDYTDNGGLVGGLLSAGVLSNFTITTYREGQTTAGKGSNTSAVPSLIAVESVSGANLAQATILGGSTGRQALSFVATQDFDWVELTTTNTVGTVQDTRIYYAFAEELRGFFPENLVNPTNPLPVEMTAFTVRATNQGGELHWKTASEQNNSLFVVERAVQQGADAVFQAIGQVAGAGTTTTAQQYRYLDATAAEQSTGTVYYRLRQVDTNGNESFSPVVAATFEEQTLAVSLQLAPNPAGAAEMVRVLVGSVKEGTGGQQLVVYDAQGRQVNAMAVTDRATLLPTQNLGQGLYHVVLLNAAGKRLTSQRLIIAGR</sequence>